<dbReference type="EMBL" id="BPLR01004168">
    <property type="protein sequence ID" value="GIX92864.1"/>
    <property type="molecule type" value="Genomic_DNA"/>
</dbReference>
<sequence>MAPMGTTMVISRWGRAPRTPDYNRSETLSEPYKMHQRQRRSQRKHNKIEDCFEIHGLGNEQHVEGPTTAEVGHNNGVHGHRSEHRLPWSRPQLNKIHYKS</sequence>
<accession>A0AAV4PAC6</accession>
<evidence type="ECO:0000256" key="1">
    <source>
        <dbReference type="SAM" id="MobiDB-lite"/>
    </source>
</evidence>
<dbReference type="Proteomes" id="UP001054945">
    <property type="component" value="Unassembled WGS sequence"/>
</dbReference>
<reference evidence="2 3" key="1">
    <citation type="submission" date="2021-06" db="EMBL/GenBank/DDBJ databases">
        <title>Caerostris extrusa draft genome.</title>
        <authorList>
            <person name="Kono N."/>
            <person name="Arakawa K."/>
        </authorList>
    </citation>
    <scope>NUCLEOTIDE SEQUENCE [LARGE SCALE GENOMIC DNA]</scope>
</reference>
<feature type="region of interest" description="Disordered" evidence="1">
    <location>
        <begin position="1"/>
        <end position="45"/>
    </location>
</feature>
<protein>
    <submittedName>
        <fullName evidence="2">Uncharacterized protein</fullName>
    </submittedName>
</protein>
<feature type="region of interest" description="Disordered" evidence="1">
    <location>
        <begin position="59"/>
        <end position="100"/>
    </location>
</feature>
<organism evidence="2 3">
    <name type="scientific">Caerostris extrusa</name>
    <name type="common">Bark spider</name>
    <name type="synonym">Caerostris bankana</name>
    <dbReference type="NCBI Taxonomy" id="172846"/>
    <lineage>
        <taxon>Eukaryota</taxon>
        <taxon>Metazoa</taxon>
        <taxon>Ecdysozoa</taxon>
        <taxon>Arthropoda</taxon>
        <taxon>Chelicerata</taxon>
        <taxon>Arachnida</taxon>
        <taxon>Araneae</taxon>
        <taxon>Araneomorphae</taxon>
        <taxon>Entelegynae</taxon>
        <taxon>Araneoidea</taxon>
        <taxon>Araneidae</taxon>
        <taxon>Caerostris</taxon>
    </lineage>
</organism>
<comment type="caution">
    <text evidence="2">The sequence shown here is derived from an EMBL/GenBank/DDBJ whole genome shotgun (WGS) entry which is preliminary data.</text>
</comment>
<name>A0AAV4PAC6_CAEEX</name>
<evidence type="ECO:0000313" key="3">
    <source>
        <dbReference type="Proteomes" id="UP001054945"/>
    </source>
</evidence>
<proteinExistence type="predicted"/>
<keyword evidence="3" id="KW-1185">Reference proteome</keyword>
<gene>
    <name evidence="2" type="ORF">CEXT_582471</name>
</gene>
<feature type="compositionally biased region" description="Basic residues" evidence="1">
    <location>
        <begin position="34"/>
        <end position="45"/>
    </location>
</feature>
<evidence type="ECO:0000313" key="2">
    <source>
        <dbReference type="EMBL" id="GIX92864.1"/>
    </source>
</evidence>
<dbReference type="AlphaFoldDB" id="A0AAV4PAC6"/>